<dbReference type="KEGG" id="mmas:MYMAC_001540"/>
<dbReference type="AlphaFoldDB" id="A0A250JR47"/>
<accession>A0A250JR47</accession>
<evidence type="ECO:0000313" key="1">
    <source>
        <dbReference type="EMBL" id="ATB45952.1"/>
    </source>
</evidence>
<proteinExistence type="predicted"/>
<evidence type="ECO:0000313" key="2">
    <source>
        <dbReference type="Proteomes" id="UP000217343"/>
    </source>
</evidence>
<protein>
    <submittedName>
        <fullName evidence="1">Uncharacterized protein</fullName>
    </submittedName>
</protein>
<organism evidence="1 2">
    <name type="scientific">Corallococcus macrosporus DSM 14697</name>
    <dbReference type="NCBI Taxonomy" id="1189310"/>
    <lineage>
        <taxon>Bacteria</taxon>
        <taxon>Pseudomonadati</taxon>
        <taxon>Myxococcota</taxon>
        <taxon>Myxococcia</taxon>
        <taxon>Myxococcales</taxon>
        <taxon>Cystobacterineae</taxon>
        <taxon>Myxococcaceae</taxon>
        <taxon>Corallococcus</taxon>
    </lineage>
</organism>
<dbReference type="RefSeq" id="WP_095957593.1">
    <property type="nucleotide sequence ID" value="NZ_CP022203.1"/>
</dbReference>
<reference evidence="1 2" key="1">
    <citation type="submission" date="2017-06" db="EMBL/GenBank/DDBJ databases">
        <title>Sequencing and comparative analysis of myxobacterial genomes.</title>
        <authorList>
            <person name="Rupp O."/>
            <person name="Goesmann A."/>
            <person name="Sogaard-Andersen L."/>
        </authorList>
    </citation>
    <scope>NUCLEOTIDE SEQUENCE [LARGE SCALE GENOMIC DNA]</scope>
    <source>
        <strain evidence="1 2">DSM 14697</strain>
    </source>
</reference>
<dbReference type="Proteomes" id="UP000217343">
    <property type="component" value="Chromosome"/>
</dbReference>
<dbReference type="OrthoDB" id="5383999at2"/>
<dbReference type="EMBL" id="CP022203">
    <property type="protein sequence ID" value="ATB45952.1"/>
    <property type="molecule type" value="Genomic_DNA"/>
</dbReference>
<gene>
    <name evidence="1" type="ORF">MYMAC_001540</name>
</gene>
<name>A0A250JR47_9BACT</name>
<keyword evidence="2" id="KW-1185">Reference proteome</keyword>
<sequence length="113" mass="12813">MAPHAGSRYSFSLGLRDETGRLFLSERVPYGFQPHADTRVHLVAQGNSLWGLAGRYFAPLPRACGFWWAIADFQPEPIIDATLELEVGRRLYIPSLRVLTDVILSEQRRRASE</sequence>